<evidence type="ECO:0000313" key="3">
    <source>
        <dbReference type="Proteomes" id="UP000299102"/>
    </source>
</evidence>
<proteinExistence type="predicted"/>
<evidence type="ECO:0000313" key="2">
    <source>
        <dbReference type="EMBL" id="GBP60852.1"/>
    </source>
</evidence>
<accession>A0A4C1XD21</accession>
<dbReference type="EMBL" id="BGZK01000797">
    <property type="protein sequence ID" value="GBP60852.1"/>
    <property type="molecule type" value="Genomic_DNA"/>
</dbReference>
<name>A0A4C1XD21_EUMVA</name>
<organism evidence="2 3">
    <name type="scientific">Eumeta variegata</name>
    <name type="common">Bagworm moth</name>
    <name type="synonym">Eumeta japonica</name>
    <dbReference type="NCBI Taxonomy" id="151549"/>
    <lineage>
        <taxon>Eukaryota</taxon>
        <taxon>Metazoa</taxon>
        <taxon>Ecdysozoa</taxon>
        <taxon>Arthropoda</taxon>
        <taxon>Hexapoda</taxon>
        <taxon>Insecta</taxon>
        <taxon>Pterygota</taxon>
        <taxon>Neoptera</taxon>
        <taxon>Endopterygota</taxon>
        <taxon>Lepidoptera</taxon>
        <taxon>Glossata</taxon>
        <taxon>Ditrysia</taxon>
        <taxon>Tineoidea</taxon>
        <taxon>Psychidae</taxon>
        <taxon>Oiketicinae</taxon>
        <taxon>Eumeta</taxon>
    </lineage>
</organism>
<sequence>MSTKFEAFDPCQGVRFTITSGRVYVRTDLYDTPFEIRYSKNLVHVKLVRIKVRPRGKSRRRYRERFQLLGSKCLITAPLPLQTEPQSDTRRICGARANAGPRPKQIRRPSLIYADT</sequence>
<dbReference type="AlphaFoldDB" id="A0A4C1XD21"/>
<evidence type="ECO:0000256" key="1">
    <source>
        <dbReference type="SAM" id="MobiDB-lite"/>
    </source>
</evidence>
<reference evidence="2 3" key="1">
    <citation type="journal article" date="2019" name="Commun. Biol.">
        <title>The bagworm genome reveals a unique fibroin gene that provides high tensile strength.</title>
        <authorList>
            <person name="Kono N."/>
            <person name="Nakamura H."/>
            <person name="Ohtoshi R."/>
            <person name="Tomita M."/>
            <person name="Numata K."/>
            <person name="Arakawa K."/>
        </authorList>
    </citation>
    <scope>NUCLEOTIDE SEQUENCE [LARGE SCALE GENOMIC DNA]</scope>
</reference>
<dbReference type="Proteomes" id="UP000299102">
    <property type="component" value="Unassembled WGS sequence"/>
</dbReference>
<gene>
    <name evidence="2" type="ORF">EVAR_35400_1</name>
</gene>
<comment type="caution">
    <text evidence="2">The sequence shown here is derived from an EMBL/GenBank/DDBJ whole genome shotgun (WGS) entry which is preliminary data.</text>
</comment>
<protein>
    <submittedName>
        <fullName evidence="2">Uncharacterized protein</fullName>
    </submittedName>
</protein>
<feature type="region of interest" description="Disordered" evidence="1">
    <location>
        <begin position="94"/>
        <end position="116"/>
    </location>
</feature>
<keyword evidence="3" id="KW-1185">Reference proteome</keyword>